<dbReference type="GO" id="GO:0004150">
    <property type="term" value="F:dihydroneopterin aldolase activity"/>
    <property type="evidence" value="ECO:0007669"/>
    <property type="project" value="UniProtKB-UniRule"/>
</dbReference>
<dbReference type="CDD" id="cd00534">
    <property type="entry name" value="DHNA_DHNTPE"/>
    <property type="match status" value="1"/>
</dbReference>
<gene>
    <name evidence="8" type="primary">folB</name>
    <name evidence="8" type="ORF">E7747_12660</name>
</gene>
<keyword evidence="9" id="KW-1185">Reference proteome</keyword>
<evidence type="ECO:0000256" key="3">
    <source>
        <dbReference type="ARBA" id="ARBA00005708"/>
    </source>
</evidence>
<dbReference type="PANTHER" id="PTHR42844:SF1">
    <property type="entry name" value="DIHYDRONEOPTERIN ALDOLASE 1-RELATED"/>
    <property type="match status" value="1"/>
</dbReference>
<dbReference type="AlphaFoldDB" id="A0A4V1D3H8"/>
<dbReference type="Pfam" id="PF02152">
    <property type="entry name" value="FolB"/>
    <property type="match status" value="1"/>
</dbReference>
<evidence type="ECO:0000256" key="6">
    <source>
        <dbReference type="RuleBase" id="RU362079"/>
    </source>
</evidence>
<dbReference type="SMART" id="SM00905">
    <property type="entry name" value="FolB"/>
    <property type="match status" value="1"/>
</dbReference>
<organism evidence="8 9">
    <name type="scientific">Duncaniella dubosii</name>
    <dbReference type="NCBI Taxonomy" id="2518971"/>
    <lineage>
        <taxon>Bacteria</taxon>
        <taxon>Pseudomonadati</taxon>
        <taxon>Bacteroidota</taxon>
        <taxon>Bacteroidia</taxon>
        <taxon>Bacteroidales</taxon>
        <taxon>Muribaculaceae</taxon>
        <taxon>Duncaniella</taxon>
    </lineage>
</organism>
<evidence type="ECO:0000313" key="9">
    <source>
        <dbReference type="Proteomes" id="UP000297149"/>
    </source>
</evidence>
<evidence type="ECO:0000256" key="2">
    <source>
        <dbReference type="ARBA" id="ARBA00005013"/>
    </source>
</evidence>
<dbReference type="Gene3D" id="3.30.1130.10">
    <property type="match status" value="1"/>
</dbReference>
<dbReference type="KEGG" id="ddb:E7747_12660"/>
<dbReference type="InterPro" id="IPR006156">
    <property type="entry name" value="Dihydroneopterin_aldolase"/>
</dbReference>
<comment type="similarity">
    <text evidence="3 6">Belongs to the DHNA family.</text>
</comment>
<dbReference type="NCBIfam" id="TIGR00525">
    <property type="entry name" value="folB"/>
    <property type="match status" value="1"/>
</dbReference>
<evidence type="ECO:0000256" key="4">
    <source>
        <dbReference type="ARBA" id="ARBA00022909"/>
    </source>
</evidence>
<evidence type="ECO:0000259" key="7">
    <source>
        <dbReference type="SMART" id="SM00905"/>
    </source>
</evidence>
<feature type="domain" description="Dihydroneopterin aldolase/epimerase" evidence="7">
    <location>
        <begin position="5"/>
        <end position="117"/>
    </location>
</feature>
<proteinExistence type="inferred from homology"/>
<dbReference type="RefSeq" id="WP_123614806.1">
    <property type="nucleotide sequence ID" value="NZ_CP039396.1"/>
</dbReference>
<name>A0A4V1D3H8_9BACT</name>
<keyword evidence="5 6" id="KW-0456">Lyase</keyword>
<accession>A0A4V1D3H8</accession>
<reference evidence="9" key="1">
    <citation type="submission" date="2019-02" db="EMBL/GenBank/DDBJ databases">
        <title>Isolation and identification of novel species under the genus Muribaculum.</title>
        <authorList>
            <person name="Miyake S."/>
            <person name="Ding Y."/>
            <person name="Low A."/>
            <person name="Soh M."/>
            <person name="Seedorf H."/>
        </authorList>
    </citation>
    <scope>NUCLEOTIDE SEQUENCE [LARGE SCALE GENOMIC DNA]</scope>
    <source>
        <strain evidence="9">H5</strain>
    </source>
</reference>
<comment type="pathway">
    <text evidence="2 6">Cofactor biosynthesis; tetrahydrofolate biosynthesis; 2-amino-4-hydroxy-6-hydroxymethyl-7,8-dihydropteridine diphosphate from 7,8-dihydroneopterin triphosphate: step 3/4.</text>
</comment>
<keyword evidence="4 6" id="KW-0289">Folate biosynthesis</keyword>
<evidence type="ECO:0000313" key="8">
    <source>
        <dbReference type="EMBL" id="QCD43058.1"/>
    </source>
</evidence>
<dbReference type="EMBL" id="CP039396">
    <property type="protein sequence ID" value="QCD43058.1"/>
    <property type="molecule type" value="Genomic_DNA"/>
</dbReference>
<protein>
    <recommendedName>
        <fullName evidence="6">7,8-dihydroneopterin aldolase</fullName>
        <ecNumber evidence="6">4.1.2.25</ecNumber>
    </recommendedName>
</protein>
<sequence>MKGIIEINGLRLFARHGVFEEERINGNTFELTVHLCYPIENAMQSDNVADTLNYAEAIEIIRKEMEIPSRLLEHVVGRIHSALLAAYPAIISGSIKLTKLNPPIHADIDGTAVRIEW</sequence>
<comment type="function">
    <text evidence="6">Catalyzes the conversion of 7,8-dihydroneopterin to 6-hydroxymethyl-7,8-dihydropterin.</text>
</comment>
<dbReference type="SUPFAM" id="SSF55620">
    <property type="entry name" value="Tetrahydrobiopterin biosynthesis enzymes-like"/>
    <property type="match status" value="1"/>
</dbReference>
<dbReference type="NCBIfam" id="TIGR00526">
    <property type="entry name" value="folB_dom"/>
    <property type="match status" value="1"/>
</dbReference>
<dbReference type="GO" id="GO:0046656">
    <property type="term" value="P:folic acid biosynthetic process"/>
    <property type="evidence" value="ECO:0007669"/>
    <property type="project" value="UniProtKB-UniRule"/>
</dbReference>
<dbReference type="InterPro" id="IPR006157">
    <property type="entry name" value="FolB_dom"/>
</dbReference>
<comment type="catalytic activity">
    <reaction evidence="1 6">
        <text>7,8-dihydroneopterin = 6-hydroxymethyl-7,8-dihydropterin + glycolaldehyde</text>
        <dbReference type="Rhea" id="RHEA:10540"/>
        <dbReference type="ChEBI" id="CHEBI:17001"/>
        <dbReference type="ChEBI" id="CHEBI:17071"/>
        <dbReference type="ChEBI" id="CHEBI:44841"/>
        <dbReference type="EC" id="4.1.2.25"/>
    </reaction>
</comment>
<evidence type="ECO:0000256" key="1">
    <source>
        <dbReference type="ARBA" id="ARBA00001353"/>
    </source>
</evidence>
<dbReference type="GO" id="GO:0046654">
    <property type="term" value="P:tetrahydrofolate biosynthetic process"/>
    <property type="evidence" value="ECO:0007669"/>
    <property type="project" value="UniProtKB-UniRule"/>
</dbReference>
<evidence type="ECO:0000256" key="5">
    <source>
        <dbReference type="ARBA" id="ARBA00023239"/>
    </source>
</evidence>
<dbReference type="InterPro" id="IPR043133">
    <property type="entry name" value="GTP-CH-I_C/QueF"/>
</dbReference>
<dbReference type="GO" id="GO:0005737">
    <property type="term" value="C:cytoplasm"/>
    <property type="evidence" value="ECO:0007669"/>
    <property type="project" value="TreeGrafter"/>
</dbReference>
<dbReference type="UniPathway" id="UPA00077">
    <property type="reaction ID" value="UER00154"/>
</dbReference>
<dbReference type="EC" id="4.1.2.25" evidence="6"/>
<dbReference type="Proteomes" id="UP000297149">
    <property type="component" value="Chromosome"/>
</dbReference>
<dbReference type="PANTHER" id="PTHR42844">
    <property type="entry name" value="DIHYDRONEOPTERIN ALDOLASE 1-RELATED"/>
    <property type="match status" value="1"/>
</dbReference>